<dbReference type="InterPro" id="IPR036610">
    <property type="entry name" value="PEBP-like_sf"/>
</dbReference>
<evidence type="ECO:0000313" key="1">
    <source>
        <dbReference type="EMBL" id="MEB4590974.1"/>
    </source>
</evidence>
<comment type="caution">
    <text evidence="1">The sequence shown here is derived from an EMBL/GenBank/DDBJ whole genome shotgun (WGS) entry which is preliminary data.</text>
</comment>
<evidence type="ECO:0008006" key="3">
    <source>
        <dbReference type="Google" id="ProtNLM"/>
    </source>
</evidence>
<name>A0ABU6CXY1_9GAMM</name>
<organism evidence="1 2">
    <name type="scientific">Candidatus Thiothrix phosphatis</name>
    <dbReference type="NCBI Taxonomy" id="3112415"/>
    <lineage>
        <taxon>Bacteria</taxon>
        <taxon>Pseudomonadati</taxon>
        <taxon>Pseudomonadota</taxon>
        <taxon>Gammaproteobacteria</taxon>
        <taxon>Thiotrichales</taxon>
        <taxon>Thiotrichaceae</taxon>
        <taxon>Thiothrix</taxon>
    </lineage>
</organism>
<dbReference type="EMBL" id="JAYMYJ010000082">
    <property type="protein sequence ID" value="MEB4590974.1"/>
    <property type="molecule type" value="Genomic_DNA"/>
</dbReference>
<accession>A0ABU6CXY1</accession>
<dbReference type="Gene3D" id="3.90.280.10">
    <property type="entry name" value="PEBP-like"/>
    <property type="match status" value="1"/>
</dbReference>
<dbReference type="RefSeq" id="WP_324694362.1">
    <property type="nucleotide sequence ID" value="NZ_JAYMYJ010000082.1"/>
</dbReference>
<dbReference type="InterPro" id="IPR008914">
    <property type="entry name" value="PEBP"/>
</dbReference>
<reference evidence="2" key="1">
    <citation type="submission" date="2023-07" db="EMBL/GenBank/DDBJ databases">
        <title>The carbon used by Thiothrix.</title>
        <authorList>
            <person name="Chen L."/>
        </authorList>
    </citation>
    <scope>NUCLEOTIDE SEQUENCE [LARGE SCALE GENOMIC DNA]</scope>
</reference>
<gene>
    <name evidence="1" type="ORF">VSS37_08300</name>
</gene>
<dbReference type="Proteomes" id="UP001308005">
    <property type="component" value="Unassembled WGS sequence"/>
</dbReference>
<protein>
    <recommendedName>
        <fullName evidence="3">YbhB/YbcL family Raf kinase inhibitor-like protein</fullName>
    </recommendedName>
</protein>
<reference evidence="1 2" key="2">
    <citation type="submission" date="2024-01" db="EMBL/GenBank/DDBJ databases">
        <authorList>
            <person name="Xie X."/>
        </authorList>
    </citation>
    <scope>NUCLEOTIDE SEQUENCE [LARGE SCALE GENOMIC DNA]</scope>
    <source>
        <strain evidence="1">SCUT-1</strain>
    </source>
</reference>
<evidence type="ECO:0000313" key="2">
    <source>
        <dbReference type="Proteomes" id="UP001308005"/>
    </source>
</evidence>
<dbReference type="Pfam" id="PF01161">
    <property type="entry name" value="PBP"/>
    <property type="match status" value="1"/>
</dbReference>
<sequence>MNIKAKREQKSIYINRKCLIYMRSIYHLESPTAGTTSLPDGWIAPASISVGVNDFGSTTYGGPCPPSQHTYEFKLYALDLDVGVLTFGGVPATKSTLLSAINGHVLGETTLRGVYGPREVEFLPL</sequence>
<keyword evidence="2" id="KW-1185">Reference proteome</keyword>
<dbReference type="SUPFAM" id="SSF49777">
    <property type="entry name" value="PEBP-like"/>
    <property type="match status" value="1"/>
</dbReference>
<proteinExistence type="predicted"/>